<reference evidence="1 2" key="1">
    <citation type="submission" date="2020-12" db="EMBL/GenBank/DDBJ databases">
        <title>Whole genome sequences of gut porcine anaerobes.</title>
        <authorList>
            <person name="Kubasova T."/>
            <person name="Jahodarova E."/>
            <person name="Rychlik I."/>
        </authorList>
    </citation>
    <scope>NUCLEOTIDE SEQUENCE [LARGE SCALE GENOMIC DNA]</scope>
    <source>
        <strain evidence="1 2">An925</strain>
    </source>
</reference>
<dbReference type="RefSeq" id="WP_301637932.1">
    <property type="nucleotide sequence ID" value="NZ_JADYTN010000009.1"/>
</dbReference>
<gene>
    <name evidence="1" type="ORF">I6E12_05660</name>
</gene>
<keyword evidence="2" id="KW-1185">Reference proteome</keyword>
<accession>A0ABS9CFS5</accession>
<evidence type="ECO:0000313" key="2">
    <source>
        <dbReference type="Proteomes" id="UP001200470"/>
    </source>
</evidence>
<evidence type="ECO:0000313" key="1">
    <source>
        <dbReference type="EMBL" id="MCF2563594.1"/>
    </source>
</evidence>
<sequence length="329" mass="36608">MTACSDNDGVDAIAKNDVRVAFTMMVADAASTRAANEGWDNYDPKQPGIEDENMINTDDLRIAICDGMGNIIGDVETITVTPMSDPSGTKYAITGVWKNAKDDIAKAKKIMIVANCNAAKLSTIAHLPDLTYNIDTETRKYIPMWGVASLPALTLGTQTDMTEQIYLLRAMAKVRVGMRSDMASYGYSIGSMHINNYNTQGYCLPKNYKSANKTQDIRFDNSLNVLESRKASIGLTDGKATYIPEYDNTSTGATPSTITVDLNRNGKYEGTYTLKFCNYDTDGKPTGTPYDIQRNHYYTFLIYKEDGKIIVSLHVRKWNKRVYDEDIIM</sequence>
<comment type="caution">
    <text evidence="1">The sequence shown here is derived from an EMBL/GenBank/DDBJ whole genome shotgun (WGS) entry which is preliminary data.</text>
</comment>
<evidence type="ECO:0008006" key="3">
    <source>
        <dbReference type="Google" id="ProtNLM"/>
    </source>
</evidence>
<protein>
    <recommendedName>
        <fullName evidence="3">DUF4906 domain-containing protein</fullName>
    </recommendedName>
</protein>
<organism evidence="1 2">
    <name type="scientific">Xylanibacter brevis</name>
    <dbReference type="NCBI Taxonomy" id="83231"/>
    <lineage>
        <taxon>Bacteria</taxon>
        <taxon>Pseudomonadati</taxon>
        <taxon>Bacteroidota</taxon>
        <taxon>Bacteroidia</taxon>
        <taxon>Bacteroidales</taxon>
        <taxon>Prevotellaceae</taxon>
        <taxon>Xylanibacter</taxon>
    </lineage>
</organism>
<proteinExistence type="predicted"/>
<name>A0ABS9CFS5_9BACT</name>
<dbReference type="Proteomes" id="UP001200470">
    <property type="component" value="Unassembled WGS sequence"/>
</dbReference>
<dbReference type="EMBL" id="JADYTN010000009">
    <property type="protein sequence ID" value="MCF2563594.1"/>
    <property type="molecule type" value="Genomic_DNA"/>
</dbReference>